<gene>
    <name evidence="3" type="ORF">GCM10010995_13840</name>
</gene>
<keyword evidence="4" id="KW-1185">Reference proteome</keyword>
<dbReference type="RefSeq" id="WP_117002833.1">
    <property type="nucleotide sequence ID" value="NZ_BMJS01000013.1"/>
</dbReference>
<evidence type="ECO:0000313" key="4">
    <source>
        <dbReference type="Proteomes" id="UP000636949"/>
    </source>
</evidence>
<feature type="transmembrane region" description="Helical" evidence="2">
    <location>
        <begin position="46"/>
        <end position="63"/>
    </location>
</feature>
<feature type="transmembrane region" description="Helical" evidence="2">
    <location>
        <begin position="70"/>
        <end position="93"/>
    </location>
</feature>
<accession>A0A8J2Z447</accession>
<dbReference type="InterPro" id="IPR003744">
    <property type="entry name" value="YhhQ"/>
</dbReference>
<dbReference type="NCBIfam" id="TIGR00697">
    <property type="entry name" value="queuosine precursor transporter"/>
    <property type="match status" value="1"/>
</dbReference>
<evidence type="ECO:0000313" key="3">
    <source>
        <dbReference type="EMBL" id="GGF97864.1"/>
    </source>
</evidence>
<feature type="transmembrane region" description="Helical" evidence="2">
    <location>
        <begin position="113"/>
        <end position="133"/>
    </location>
</feature>
<keyword evidence="2" id="KW-0472">Membrane</keyword>
<sequence length="214" mass="24335">MDNKKLLFDTKILIVIASLSAMIVIASDLLTYKLFEINGFTGSDSLFTFPIVYLLSDIVTELYGKKTARFLLYTTLFSEFLLDVGLGWIIHLPSPISFLQQPAYNQVIGTLPTVYWGALLALFISALINIFLMAKWQRVFNGKWYVLRSFLSTIIGLTIFTIIGYFIWFWGIKSVGEIIELIMVSLTSKVIVVLILMCPSYLFVRWLKTKSASL</sequence>
<feature type="transmembrane region" description="Helical" evidence="2">
    <location>
        <begin position="182"/>
        <end position="204"/>
    </location>
</feature>
<keyword evidence="2" id="KW-0812">Transmembrane</keyword>
<dbReference type="OrthoDB" id="7065604at2"/>
<evidence type="ECO:0000256" key="2">
    <source>
        <dbReference type="SAM" id="Phobius"/>
    </source>
</evidence>
<dbReference type="EMBL" id="BMJS01000013">
    <property type="protein sequence ID" value="GGF97864.1"/>
    <property type="molecule type" value="Genomic_DNA"/>
</dbReference>
<dbReference type="Pfam" id="PF02592">
    <property type="entry name" value="Vut_1"/>
    <property type="match status" value="1"/>
</dbReference>
<dbReference type="AlphaFoldDB" id="A0A8J2Z447"/>
<protein>
    <recommendedName>
        <fullName evidence="1">Queuosine precursor transporter</fullName>
    </recommendedName>
</protein>
<organism evidence="3 4">
    <name type="scientific">Cysteiniphilum litorale</name>
    <dbReference type="NCBI Taxonomy" id="2056700"/>
    <lineage>
        <taxon>Bacteria</taxon>
        <taxon>Pseudomonadati</taxon>
        <taxon>Pseudomonadota</taxon>
        <taxon>Gammaproteobacteria</taxon>
        <taxon>Thiotrichales</taxon>
        <taxon>Fastidiosibacteraceae</taxon>
        <taxon>Cysteiniphilum</taxon>
    </lineage>
</organism>
<reference evidence="3" key="2">
    <citation type="submission" date="2020-09" db="EMBL/GenBank/DDBJ databases">
        <authorList>
            <person name="Sun Q."/>
            <person name="Zhou Y."/>
        </authorList>
    </citation>
    <scope>NUCLEOTIDE SEQUENCE</scope>
    <source>
        <strain evidence="3">CGMCC 1.15758</strain>
    </source>
</reference>
<reference evidence="3" key="1">
    <citation type="journal article" date="2014" name="Int. J. Syst. Evol. Microbiol.">
        <title>Complete genome sequence of Corynebacterium casei LMG S-19264T (=DSM 44701T), isolated from a smear-ripened cheese.</title>
        <authorList>
            <consortium name="US DOE Joint Genome Institute (JGI-PGF)"/>
            <person name="Walter F."/>
            <person name="Albersmeier A."/>
            <person name="Kalinowski J."/>
            <person name="Ruckert C."/>
        </authorList>
    </citation>
    <scope>NUCLEOTIDE SEQUENCE</scope>
    <source>
        <strain evidence="3">CGMCC 1.15758</strain>
    </source>
</reference>
<keyword evidence="2" id="KW-1133">Transmembrane helix</keyword>
<feature type="transmembrane region" description="Helical" evidence="2">
    <location>
        <begin position="12"/>
        <end position="34"/>
    </location>
</feature>
<comment type="caution">
    <text evidence="3">The sequence shown here is derived from an EMBL/GenBank/DDBJ whole genome shotgun (WGS) entry which is preliminary data.</text>
</comment>
<name>A0A8J2Z447_9GAMM</name>
<proteinExistence type="predicted"/>
<feature type="transmembrane region" description="Helical" evidence="2">
    <location>
        <begin position="145"/>
        <end position="170"/>
    </location>
</feature>
<evidence type="ECO:0000256" key="1">
    <source>
        <dbReference type="NCBIfam" id="TIGR00697"/>
    </source>
</evidence>
<dbReference type="PANTHER" id="PTHR34300">
    <property type="entry name" value="QUEUOSINE PRECURSOR TRANSPORTER-RELATED"/>
    <property type="match status" value="1"/>
</dbReference>
<dbReference type="Proteomes" id="UP000636949">
    <property type="component" value="Unassembled WGS sequence"/>
</dbReference>
<dbReference type="PANTHER" id="PTHR34300:SF2">
    <property type="entry name" value="QUEUOSINE PRECURSOR TRANSPORTER-RELATED"/>
    <property type="match status" value="1"/>
</dbReference>